<organism evidence="2 3">
    <name type="scientific">Leptospira wolbachii serovar Codice str. CDC</name>
    <dbReference type="NCBI Taxonomy" id="1218599"/>
    <lineage>
        <taxon>Bacteria</taxon>
        <taxon>Pseudomonadati</taxon>
        <taxon>Spirochaetota</taxon>
        <taxon>Spirochaetia</taxon>
        <taxon>Leptospirales</taxon>
        <taxon>Leptospiraceae</taxon>
        <taxon>Leptospira</taxon>
    </lineage>
</organism>
<evidence type="ECO:0000313" key="3">
    <source>
        <dbReference type="Proteomes" id="UP000013984"/>
    </source>
</evidence>
<name>R9A863_9LEPT</name>
<keyword evidence="1" id="KW-1133">Transmembrane helix</keyword>
<evidence type="ECO:0000313" key="2">
    <source>
        <dbReference type="EMBL" id="EOQ98287.1"/>
    </source>
</evidence>
<gene>
    <name evidence="2" type="ORF">LEP1GSC195_1475</name>
</gene>
<feature type="transmembrane region" description="Helical" evidence="1">
    <location>
        <begin position="6"/>
        <end position="29"/>
    </location>
</feature>
<dbReference type="EMBL" id="AOGZ02000005">
    <property type="protein sequence ID" value="EOQ98287.1"/>
    <property type="molecule type" value="Genomic_DNA"/>
</dbReference>
<protein>
    <submittedName>
        <fullName evidence="2">Uncharacterized protein</fullName>
    </submittedName>
</protein>
<evidence type="ECO:0000256" key="1">
    <source>
        <dbReference type="SAM" id="Phobius"/>
    </source>
</evidence>
<keyword evidence="1" id="KW-0812">Transmembrane</keyword>
<reference evidence="2" key="1">
    <citation type="submission" date="2013-04" db="EMBL/GenBank/DDBJ databases">
        <authorList>
            <person name="Harkins D.M."/>
            <person name="Durkin A.S."/>
            <person name="Brinkac L.M."/>
            <person name="Haft D.H."/>
            <person name="Selengut J.D."/>
            <person name="Sanka R."/>
            <person name="DePew J."/>
            <person name="Purushe J."/>
            <person name="Galloway R.L."/>
            <person name="Vinetz J.M."/>
            <person name="Sutton G.G."/>
            <person name="Nierman W.C."/>
            <person name="Fouts D.E."/>
        </authorList>
    </citation>
    <scope>NUCLEOTIDE SEQUENCE [LARGE SCALE GENOMIC DNA]</scope>
    <source>
        <strain evidence="2">CDC</strain>
    </source>
</reference>
<comment type="caution">
    <text evidence="2">The sequence shown here is derived from an EMBL/GenBank/DDBJ whole genome shotgun (WGS) entry which is preliminary data.</text>
</comment>
<sequence>MKFSILISHFLLISHLFWFLFLIKIIFFLSSRFQNEKGYLFIETY</sequence>
<accession>R9A863</accession>
<dbReference type="Proteomes" id="UP000013984">
    <property type="component" value="Unassembled WGS sequence"/>
</dbReference>
<keyword evidence="3" id="KW-1185">Reference proteome</keyword>
<keyword evidence="1" id="KW-0472">Membrane</keyword>
<proteinExistence type="predicted"/>
<dbReference type="AlphaFoldDB" id="R9A863"/>